<sequence length="69" mass="7977">MDNLSHEQAIILLNELLNEDVKEIFEEELKNAGEHGDPVFQVTNSEGMKVNVEVEWNQEGDYLVYAIRE</sequence>
<organism evidence="1 2">
    <name type="scientific">Ornithinibacillus halophilus</name>
    <dbReference type="NCBI Taxonomy" id="930117"/>
    <lineage>
        <taxon>Bacteria</taxon>
        <taxon>Bacillati</taxon>
        <taxon>Bacillota</taxon>
        <taxon>Bacilli</taxon>
        <taxon>Bacillales</taxon>
        <taxon>Bacillaceae</taxon>
        <taxon>Ornithinibacillus</taxon>
    </lineage>
</organism>
<dbReference type="RefSeq" id="WP_072891386.1">
    <property type="nucleotide sequence ID" value="NZ_FQVW01000038.1"/>
</dbReference>
<dbReference type="Proteomes" id="UP000183988">
    <property type="component" value="Unassembled WGS sequence"/>
</dbReference>
<evidence type="ECO:0000313" key="2">
    <source>
        <dbReference type="Proteomes" id="UP000183988"/>
    </source>
</evidence>
<name>A0A1M5KFR8_9BACI</name>
<evidence type="ECO:0000313" key="1">
    <source>
        <dbReference type="EMBL" id="SHG51581.1"/>
    </source>
</evidence>
<reference evidence="1 2" key="1">
    <citation type="submission" date="2016-11" db="EMBL/GenBank/DDBJ databases">
        <authorList>
            <person name="Jaros S."/>
            <person name="Januszkiewicz K."/>
            <person name="Wedrychowicz H."/>
        </authorList>
    </citation>
    <scope>NUCLEOTIDE SEQUENCE [LARGE SCALE GENOMIC DNA]</scope>
    <source>
        <strain evidence="1 2">IBRC-M 10683</strain>
    </source>
</reference>
<dbReference type="OrthoDB" id="2720962at2"/>
<protein>
    <submittedName>
        <fullName evidence="1">Uncharacterized protein</fullName>
    </submittedName>
</protein>
<accession>A0A1M5KFR8</accession>
<proteinExistence type="predicted"/>
<dbReference type="AlphaFoldDB" id="A0A1M5KFR8"/>
<keyword evidence="2" id="KW-1185">Reference proteome</keyword>
<dbReference type="EMBL" id="FQVW01000038">
    <property type="protein sequence ID" value="SHG51581.1"/>
    <property type="molecule type" value="Genomic_DNA"/>
</dbReference>
<gene>
    <name evidence="1" type="ORF">SAMN05216225_103811</name>
</gene>